<dbReference type="Proteomes" id="UP000504610">
    <property type="component" value="Chromosome 4"/>
</dbReference>
<dbReference type="OrthoDB" id="1108980at2759"/>
<evidence type="ECO:0000313" key="2">
    <source>
        <dbReference type="Proteomes" id="UP000504610"/>
    </source>
</evidence>
<sequence>MASSSCNRKYPPRLYESGKTPTQIRSMNHSCFLGNLQTVRENIGEDVWSELRESAVGVIIKLKELNFTWSAKHVHYFLVNQLAIQSSHEVWSLIEGQSMRFSLYEFEDVTGLNCDPFDTQEQWDVPHEEFWSWMVQRKKSSVDGLPIQRVIKKEKKNTKTMPVKKNEVPLKKVKTEKPFEIPQLNDQSISAEGWENHLKWQKSVQCRQALEALGTSLEETALALSLEEPSRRRKTQLTKTQVWPYVGNSTVKRIIFTTCKDETPVTCD</sequence>
<organism evidence="2 3">
    <name type="scientific">Raphanus sativus</name>
    <name type="common">Radish</name>
    <name type="synonym">Raphanus raphanistrum var. sativus</name>
    <dbReference type="NCBI Taxonomy" id="3726"/>
    <lineage>
        <taxon>Eukaryota</taxon>
        <taxon>Viridiplantae</taxon>
        <taxon>Streptophyta</taxon>
        <taxon>Embryophyta</taxon>
        <taxon>Tracheophyta</taxon>
        <taxon>Spermatophyta</taxon>
        <taxon>Magnoliopsida</taxon>
        <taxon>eudicotyledons</taxon>
        <taxon>Gunneridae</taxon>
        <taxon>Pentapetalae</taxon>
        <taxon>rosids</taxon>
        <taxon>malvids</taxon>
        <taxon>Brassicales</taxon>
        <taxon>Brassicaceae</taxon>
        <taxon>Brassiceae</taxon>
        <taxon>Raphanus</taxon>
    </lineage>
</organism>
<dbReference type="InterPro" id="IPR015410">
    <property type="entry name" value="DUF1985"/>
</dbReference>
<protein>
    <submittedName>
        <fullName evidence="3">Uncharacterized protein LOC108848024</fullName>
    </submittedName>
</protein>
<feature type="domain" description="DUF1985" evidence="1">
    <location>
        <begin position="78"/>
        <end position="154"/>
    </location>
</feature>
<gene>
    <name evidence="3" type="primary">LOC108848024</name>
</gene>
<dbReference type="PANTHER" id="PTHR48449:SF1">
    <property type="entry name" value="DUF1985 DOMAIN-CONTAINING PROTEIN"/>
    <property type="match status" value="1"/>
</dbReference>
<accession>A0A9W3DLQ8</accession>
<keyword evidence="2" id="KW-1185">Reference proteome</keyword>
<reference evidence="3" key="2">
    <citation type="submission" date="2025-08" db="UniProtKB">
        <authorList>
            <consortium name="RefSeq"/>
        </authorList>
    </citation>
    <scope>IDENTIFICATION</scope>
    <source>
        <tissue evidence="3">Leaf</tissue>
    </source>
</reference>
<dbReference type="GeneID" id="108848024"/>
<dbReference type="AlphaFoldDB" id="A0A9W3DLQ8"/>
<proteinExistence type="predicted"/>
<dbReference type="PANTHER" id="PTHR48449">
    <property type="entry name" value="DUF1985 DOMAIN-CONTAINING PROTEIN"/>
    <property type="match status" value="1"/>
</dbReference>
<evidence type="ECO:0000259" key="1">
    <source>
        <dbReference type="Pfam" id="PF09331"/>
    </source>
</evidence>
<dbReference type="RefSeq" id="XP_056864556.1">
    <property type="nucleotide sequence ID" value="XM_057008576.1"/>
</dbReference>
<name>A0A9W3DLQ8_RAPSA</name>
<reference evidence="2" key="1">
    <citation type="journal article" date="2019" name="Database">
        <title>The radish genome database (RadishGD): an integrated information resource for radish genomics.</title>
        <authorList>
            <person name="Yu H.J."/>
            <person name="Baek S."/>
            <person name="Lee Y.J."/>
            <person name="Cho A."/>
            <person name="Mun J.H."/>
        </authorList>
    </citation>
    <scope>NUCLEOTIDE SEQUENCE [LARGE SCALE GENOMIC DNA]</scope>
    <source>
        <strain evidence="2">cv. WK10039</strain>
    </source>
</reference>
<dbReference type="KEGG" id="rsz:108848024"/>
<dbReference type="Pfam" id="PF09331">
    <property type="entry name" value="DUF1985"/>
    <property type="match status" value="1"/>
</dbReference>
<evidence type="ECO:0000313" key="3">
    <source>
        <dbReference type="RefSeq" id="XP_056864556.1"/>
    </source>
</evidence>